<dbReference type="EMBL" id="AEMG01000006">
    <property type="protein sequence ID" value="EFW92823.1"/>
    <property type="molecule type" value="Genomic_DNA"/>
</dbReference>
<accession>E7QS54</accession>
<dbReference type="PATRIC" id="fig|797209.4.peg.1621"/>
<name>E7QS54_HALPU</name>
<dbReference type="AlphaFoldDB" id="E7QS54"/>
<feature type="region of interest" description="Disordered" evidence="1">
    <location>
        <begin position="1"/>
        <end position="23"/>
    </location>
</feature>
<organism evidence="2 3">
    <name type="scientific">Haladaptatus paucihalophilus DX253</name>
    <dbReference type="NCBI Taxonomy" id="797209"/>
    <lineage>
        <taxon>Archaea</taxon>
        <taxon>Methanobacteriati</taxon>
        <taxon>Methanobacteriota</taxon>
        <taxon>Stenosarchaea group</taxon>
        <taxon>Halobacteria</taxon>
        <taxon>Halobacteriales</taxon>
        <taxon>Haladaptataceae</taxon>
        <taxon>Haladaptatus</taxon>
    </lineage>
</organism>
<proteinExistence type="predicted"/>
<gene>
    <name evidence="2" type="ORF">ZOD2009_08134</name>
</gene>
<protein>
    <submittedName>
        <fullName evidence="2">Uncharacterized protein</fullName>
    </submittedName>
</protein>
<reference evidence="2 3" key="1">
    <citation type="journal article" date="2014" name="ISME J.">
        <title>Trehalose/2-sulfotrehalose biosynthesis and glycine-betaine uptake are widely spread mechanisms for osmoadaptation in the Halobacteriales.</title>
        <authorList>
            <person name="Youssef N.H."/>
            <person name="Savage-Ashlock K.N."/>
            <person name="McCully A.L."/>
            <person name="Luedtke B."/>
            <person name="Shaw E.I."/>
            <person name="Hoff W.D."/>
            <person name="Elshahed M.S."/>
        </authorList>
    </citation>
    <scope>NUCLEOTIDE SEQUENCE [LARGE SCALE GENOMIC DNA]</scope>
    <source>
        <strain evidence="2 3">DX253</strain>
    </source>
</reference>
<comment type="caution">
    <text evidence="2">The sequence shown here is derived from an EMBL/GenBank/DDBJ whole genome shotgun (WGS) entry which is preliminary data.</text>
</comment>
<dbReference type="Proteomes" id="UP000003751">
    <property type="component" value="Unassembled WGS sequence"/>
</dbReference>
<sequence length="41" mass="4614">MSDEGAKRKQGRGELSPSDPERLGVVQIPSGAFFHYRFFES</sequence>
<evidence type="ECO:0000313" key="3">
    <source>
        <dbReference type="Proteomes" id="UP000003751"/>
    </source>
</evidence>
<evidence type="ECO:0000256" key="1">
    <source>
        <dbReference type="SAM" id="MobiDB-lite"/>
    </source>
</evidence>
<dbReference type="RefSeq" id="WP_007978728.1">
    <property type="nucleotide sequence ID" value="NZ_AEMG01000006.1"/>
</dbReference>
<evidence type="ECO:0000313" key="2">
    <source>
        <dbReference type="EMBL" id="EFW92823.1"/>
    </source>
</evidence>